<feature type="compositionally biased region" description="Low complexity" evidence="2">
    <location>
        <begin position="145"/>
        <end position="162"/>
    </location>
</feature>
<evidence type="ECO:0000313" key="6">
    <source>
        <dbReference type="Proteomes" id="UP000738325"/>
    </source>
</evidence>
<dbReference type="PANTHER" id="PTHR13947:SF37">
    <property type="entry name" value="LD18367P"/>
    <property type="match status" value="1"/>
</dbReference>
<name>A0A9P6RS57_9FUNG</name>
<dbReference type="PROSITE" id="PS51186">
    <property type="entry name" value="GNAT"/>
    <property type="match status" value="1"/>
</dbReference>
<keyword evidence="3" id="KW-0812">Transmembrane</keyword>
<dbReference type="Gene3D" id="3.40.630.30">
    <property type="match status" value="1"/>
</dbReference>
<sequence length="315" mass="33967">MPSPSSLSQKQLRVSPISTQTRAGAAQVIFDTTMRSVPATFNFLKLRPMAFLLWTAISSVTLRVRKTSMSNLFEVLTICCGAVLVAQLVLFISLLIEASNLASGPATQQLMSFVNWEDLVAKDSSSDKPAADQSSGIRKRGAGGDNAAAATADTTTPTASGSDVKDKEKEEEVVVPVVKKTAENKDNRCWVLEKTTSTETRVVGCIGAVIDKSRSEAKLVGWAVEIDLQRNGCGTLLLKTAMDQLSGKAEVTKAVASGGPKTVQVKTVRVVLQGSQVAALRLFYKFGFKQLDRTPEWLGERVVLEIATKDWVKSQ</sequence>
<dbReference type="AlphaFoldDB" id="A0A9P6RS57"/>
<evidence type="ECO:0000313" key="5">
    <source>
        <dbReference type="EMBL" id="KAG0327926.1"/>
    </source>
</evidence>
<feature type="transmembrane region" description="Helical" evidence="3">
    <location>
        <begin position="76"/>
        <end position="96"/>
    </location>
</feature>
<evidence type="ECO:0000256" key="2">
    <source>
        <dbReference type="SAM" id="MobiDB-lite"/>
    </source>
</evidence>
<evidence type="ECO:0000256" key="1">
    <source>
        <dbReference type="ARBA" id="ARBA00022679"/>
    </source>
</evidence>
<protein>
    <recommendedName>
        <fullName evidence="4">N-acetyltransferase domain-containing protein</fullName>
    </recommendedName>
</protein>
<dbReference type="SUPFAM" id="SSF55729">
    <property type="entry name" value="Acyl-CoA N-acyltransferases (Nat)"/>
    <property type="match status" value="1"/>
</dbReference>
<dbReference type="PANTHER" id="PTHR13947">
    <property type="entry name" value="GNAT FAMILY N-ACETYLTRANSFERASE"/>
    <property type="match status" value="1"/>
</dbReference>
<dbReference type="InterPro" id="IPR050769">
    <property type="entry name" value="NAT_camello-type"/>
</dbReference>
<reference evidence="5" key="1">
    <citation type="journal article" date="2020" name="Fungal Divers.">
        <title>Resolving the Mortierellaceae phylogeny through synthesis of multi-gene phylogenetics and phylogenomics.</title>
        <authorList>
            <person name="Vandepol N."/>
            <person name="Liber J."/>
            <person name="Desiro A."/>
            <person name="Na H."/>
            <person name="Kennedy M."/>
            <person name="Barry K."/>
            <person name="Grigoriev I.V."/>
            <person name="Miller A.N."/>
            <person name="O'Donnell K."/>
            <person name="Stajich J.E."/>
            <person name="Bonito G."/>
        </authorList>
    </citation>
    <scope>NUCLEOTIDE SEQUENCE</scope>
    <source>
        <strain evidence="5">REB-010B</strain>
    </source>
</reference>
<keyword evidence="3" id="KW-1133">Transmembrane helix</keyword>
<feature type="region of interest" description="Disordered" evidence="2">
    <location>
        <begin position="124"/>
        <end position="171"/>
    </location>
</feature>
<comment type="caution">
    <text evidence="5">The sequence shown here is derived from an EMBL/GenBank/DDBJ whole genome shotgun (WGS) entry which is preliminary data.</text>
</comment>
<dbReference type="EMBL" id="JAAAIP010000045">
    <property type="protein sequence ID" value="KAG0327926.1"/>
    <property type="molecule type" value="Genomic_DNA"/>
</dbReference>
<feature type="domain" description="N-acetyltransferase" evidence="4">
    <location>
        <begin position="150"/>
        <end position="309"/>
    </location>
</feature>
<dbReference type="InterPro" id="IPR016181">
    <property type="entry name" value="Acyl_CoA_acyltransferase"/>
</dbReference>
<evidence type="ECO:0000259" key="4">
    <source>
        <dbReference type="PROSITE" id="PS51186"/>
    </source>
</evidence>
<evidence type="ECO:0000256" key="3">
    <source>
        <dbReference type="SAM" id="Phobius"/>
    </source>
</evidence>
<dbReference type="InterPro" id="IPR000182">
    <property type="entry name" value="GNAT_dom"/>
</dbReference>
<keyword evidence="3" id="KW-0472">Membrane</keyword>
<accession>A0A9P6RS57</accession>
<proteinExistence type="predicted"/>
<dbReference type="OrthoDB" id="2388372at2759"/>
<dbReference type="Proteomes" id="UP000738325">
    <property type="component" value="Unassembled WGS sequence"/>
</dbReference>
<keyword evidence="6" id="KW-1185">Reference proteome</keyword>
<organism evidence="5 6">
    <name type="scientific">Dissophora globulifera</name>
    <dbReference type="NCBI Taxonomy" id="979702"/>
    <lineage>
        <taxon>Eukaryota</taxon>
        <taxon>Fungi</taxon>
        <taxon>Fungi incertae sedis</taxon>
        <taxon>Mucoromycota</taxon>
        <taxon>Mortierellomycotina</taxon>
        <taxon>Mortierellomycetes</taxon>
        <taxon>Mortierellales</taxon>
        <taxon>Mortierellaceae</taxon>
        <taxon>Dissophora</taxon>
    </lineage>
</organism>
<keyword evidence="1" id="KW-0808">Transferase</keyword>
<dbReference type="Pfam" id="PF00583">
    <property type="entry name" value="Acetyltransf_1"/>
    <property type="match status" value="1"/>
</dbReference>
<gene>
    <name evidence="5" type="ORF">BGZ99_006598</name>
</gene>
<dbReference type="GO" id="GO:0008080">
    <property type="term" value="F:N-acetyltransferase activity"/>
    <property type="evidence" value="ECO:0007669"/>
    <property type="project" value="InterPro"/>
</dbReference>